<dbReference type="InterPro" id="IPR012677">
    <property type="entry name" value="Nucleotide-bd_a/b_plait_sf"/>
</dbReference>
<feature type="compositionally biased region" description="Basic and acidic residues" evidence="4">
    <location>
        <begin position="280"/>
        <end position="295"/>
    </location>
</feature>
<organism evidence="6 7">
    <name type="scientific">Multifurca ochricompacta</name>
    <dbReference type="NCBI Taxonomy" id="376703"/>
    <lineage>
        <taxon>Eukaryota</taxon>
        <taxon>Fungi</taxon>
        <taxon>Dikarya</taxon>
        <taxon>Basidiomycota</taxon>
        <taxon>Agaricomycotina</taxon>
        <taxon>Agaricomycetes</taxon>
        <taxon>Russulales</taxon>
        <taxon>Russulaceae</taxon>
        <taxon>Multifurca</taxon>
    </lineage>
</organism>
<dbReference type="PROSITE" id="PS50102">
    <property type="entry name" value="RRM"/>
    <property type="match status" value="2"/>
</dbReference>
<keyword evidence="7" id="KW-1185">Reference proteome</keyword>
<evidence type="ECO:0000256" key="2">
    <source>
        <dbReference type="ARBA" id="ARBA00022884"/>
    </source>
</evidence>
<dbReference type="InterPro" id="IPR035979">
    <property type="entry name" value="RBD_domain_sf"/>
</dbReference>
<dbReference type="Pfam" id="PF00076">
    <property type="entry name" value="RRM_1"/>
    <property type="match status" value="1"/>
</dbReference>
<feature type="region of interest" description="Disordered" evidence="4">
    <location>
        <begin position="503"/>
        <end position="532"/>
    </location>
</feature>
<dbReference type="Proteomes" id="UP001203297">
    <property type="component" value="Unassembled WGS sequence"/>
</dbReference>
<comment type="caution">
    <text evidence="6">The sequence shown here is derived from an EMBL/GenBank/DDBJ whole genome shotgun (WGS) entry which is preliminary data.</text>
</comment>
<feature type="region of interest" description="Disordered" evidence="4">
    <location>
        <begin position="279"/>
        <end position="302"/>
    </location>
</feature>
<evidence type="ECO:0000256" key="4">
    <source>
        <dbReference type="SAM" id="MobiDB-lite"/>
    </source>
</evidence>
<feature type="domain" description="RRM" evidence="5">
    <location>
        <begin position="199"/>
        <end position="281"/>
    </location>
</feature>
<reference evidence="6" key="1">
    <citation type="journal article" date="2022" name="New Phytol.">
        <title>Evolutionary transition to the ectomycorrhizal habit in the genomes of a hyperdiverse lineage of mushroom-forming fungi.</title>
        <authorList>
            <person name="Looney B."/>
            <person name="Miyauchi S."/>
            <person name="Morin E."/>
            <person name="Drula E."/>
            <person name="Courty P.E."/>
            <person name="Kohler A."/>
            <person name="Kuo A."/>
            <person name="LaButti K."/>
            <person name="Pangilinan J."/>
            <person name="Lipzen A."/>
            <person name="Riley R."/>
            <person name="Andreopoulos W."/>
            <person name="He G."/>
            <person name="Johnson J."/>
            <person name="Nolan M."/>
            <person name="Tritt A."/>
            <person name="Barry K.W."/>
            <person name="Grigoriev I.V."/>
            <person name="Nagy L.G."/>
            <person name="Hibbett D."/>
            <person name="Henrissat B."/>
            <person name="Matheny P.B."/>
            <person name="Labbe J."/>
            <person name="Martin F.M."/>
        </authorList>
    </citation>
    <scope>NUCLEOTIDE SEQUENCE</scope>
    <source>
        <strain evidence="6">BPL690</strain>
    </source>
</reference>
<feature type="compositionally biased region" description="Pro residues" evidence="4">
    <location>
        <begin position="9"/>
        <end position="24"/>
    </location>
</feature>
<feature type="region of interest" description="Disordered" evidence="4">
    <location>
        <begin position="425"/>
        <end position="453"/>
    </location>
</feature>
<feature type="compositionally biased region" description="Low complexity" evidence="4">
    <location>
        <begin position="510"/>
        <end position="528"/>
    </location>
</feature>
<name>A0AAD4M7N7_9AGAM</name>
<dbReference type="Gene3D" id="3.30.70.330">
    <property type="match status" value="2"/>
</dbReference>
<feature type="region of interest" description="Disordered" evidence="4">
    <location>
        <begin position="361"/>
        <end position="381"/>
    </location>
</feature>
<evidence type="ECO:0000256" key="1">
    <source>
        <dbReference type="ARBA" id="ARBA00022737"/>
    </source>
</evidence>
<keyword evidence="2 3" id="KW-0694">RNA-binding</keyword>
<evidence type="ECO:0000313" key="7">
    <source>
        <dbReference type="Proteomes" id="UP001203297"/>
    </source>
</evidence>
<feature type="region of interest" description="Disordered" evidence="4">
    <location>
        <begin position="1"/>
        <end position="84"/>
    </location>
</feature>
<dbReference type="AlphaFoldDB" id="A0AAD4M7N7"/>
<proteinExistence type="predicted"/>
<dbReference type="PANTHER" id="PTHR24012">
    <property type="entry name" value="RNA BINDING PROTEIN"/>
    <property type="match status" value="1"/>
</dbReference>
<dbReference type="SMART" id="SM00360">
    <property type="entry name" value="RRM"/>
    <property type="match status" value="2"/>
</dbReference>
<dbReference type="SUPFAM" id="SSF54928">
    <property type="entry name" value="RNA-binding domain, RBD"/>
    <property type="match status" value="2"/>
</dbReference>
<sequence length="729" mass="78406">MPTMEPFTPSTPTPPQPPISPPRPSAVTNSATQITSSTSPVVTHPEAYAPLTPPAVLSHSVPRVPEPPSATTATKADPSDSRVPNVYINGLPPNFPEEQLYALTKDFGGIVSVRTFTRHVSDRPSGYGFVLYETIEGAEKCIEALRRYRNLHPSFCKAGTRYASLSSSGTQLALSSSSSGTDGDSFKARMERLKDEASTNLYVEGLPLSIDEPTMAALVSPYTIKSSRFFQTRLSHPPRTIAFVRLETRTACEEIIKRLHGRMVRGWNDPGSRISVRFADSAEQRELRRSERSGHGGDSSPARLTMAQAALLNLRGQQSQADVNDIPNTYHQHSRLPPHAVASQYPLEPVESSLVATSRSVPSRLHECNEPPAPGGLPTALGSEIDLSTLSRAAGANGFTPLEQQFILQARLQAEIDARQRAFYGSQSSNSLSGGPNQAPSLRSDQSEEEFSRSMNNLNLRSALPAKEFVPRGSVSRLNQSQAYNSTHSSRLSVDLLPSEMTDDYHASKSHGSQQSHSLQFSSSTQQQPGSANAINSRVLGLTSKDSSLKNNNISAQHEEQQNLAAHMRSTTLPPHFTVNSPSTAHNTGAVSLRLNGILSPTLHCGTGIGDRGHIGRLNVPSSELLSNREIDTLPSEVNVKLMHPHNAVADSPFLIPSPALTYNSSSSASSRTPSTLSPSTPFFGSFPHTVDSFGSYNGEEHGGDKADAAMAHDVAAFDIGSKIRSGSG</sequence>
<gene>
    <name evidence="6" type="ORF">B0F90DRAFT_1815573</name>
</gene>
<dbReference type="GO" id="GO:0003723">
    <property type="term" value="F:RNA binding"/>
    <property type="evidence" value="ECO:0007669"/>
    <property type="project" value="UniProtKB-UniRule"/>
</dbReference>
<feature type="compositionally biased region" description="Polar residues" evidence="4">
    <location>
        <begin position="29"/>
        <end position="41"/>
    </location>
</feature>
<evidence type="ECO:0000256" key="3">
    <source>
        <dbReference type="PROSITE-ProRule" id="PRU00176"/>
    </source>
</evidence>
<protein>
    <recommendedName>
        <fullName evidence="5">RRM domain-containing protein</fullName>
    </recommendedName>
</protein>
<dbReference type="InterPro" id="IPR000504">
    <property type="entry name" value="RRM_dom"/>
</dbReference>
<accession>A0AAD4M7N7</accession>
<feature type="domain" description="RRM" evidence="5">
    <location>
        <begin position="84"/>
        <end position="158"/>
    </location>
</feature>
<dbReference type="EMBL" id="WTXG01000006">
    <property type="protein sequence ID" value="KAI0305346.1"/>
    <property type="molecule type" value="Genomic_DNA"/>
</dbReference>
<keyword evidence="1" id="KW-0677">Repeat</keyword>
<evidence type="ECO:0000313" key="6">
    <source>
        <dbReference type="EMBL" id="KAI0305346.1"/>
    </source>
</evidence>
<evidence type="ECO:0000259" key="5">
    <source>
        <dbReference type="PROSITE" id="PS50102"/>
    </source>
</evidence>
<feature type="compositionally biased region" description="Polar residues" evidence="4">
    <location>
        <begin position="425"/>
        <end position="444"/>
    </location>
</feature>